<dbReference type="Proteomes" id="UP000307808">
    <property type="component" value="Unassembled WGS sequence"/>
</dbReference>
<accession>A0A4U2YSC4</accession>
<feature type="region of interest" description="Disordered" evidence="1">
    <location>
        <begin position="339"/>
        <end position="360"/>
    </location>
</feature>
<sequence length="375" mass="39384">MGPLRDVRVVVLAGMGPVPFASMLLADLGADVVRVTRPPRRSARLLAQAAALGAEHDLVNRGVRSVAVDLKSPEGIASVLDLASRADVFVEGFRPGVVERLGLGPDALQERNPALVVARLTGYGQDGPLARAAGHDINYVAQSGALHALGRPGQAPMPPINLLGDYAGGGAMAALGVVSAVLAARSTGRGDVVDASMLDGVATLTTKIQGLRAAGLHSDEPGTNYLDGDAPFYGTYACADGRFLAVGALEADFYAEFVQRLGVDLTDWPAQDDTSQWPRLRELIGAAVARRTLAEWTEVYEGTDACVTPVLTFDEAASHPHNAARQLYTEVDGALHPAPAPRFAVHGTRPPSTPSAQPEPDVATVLELWPERFVT</sequence>
<dbReference type="InterPro" id="IPR023606">
    <property type="entry name" value="CoA-Trfase_III_dom_1_sf"/>
</dbReference>
<proteinExistence type="predicted"/>
<dbReference type="Gene3D" id="3.40.50.10540">
    <property type="entry name" value="Crotonobetainyl-coa:carnitine coa-transferase, domain 1"/>
    <property type="match status" value="1"/>
</dbReference>
<comment type="caution">
    <text evidence="2">The sequence shown here is derived from an EMBL/GenBank/DDBJ whole genome shotgun (WGS) entry which is preliminary data.</text>
</comment>
<dbReference type="RefSeq" id="WP_137064140.1">
    <property type="nucleotide sequence ID" value="NZ_CP040748.1"/>
</dbReference>
<dbReference type="OrthoDB" id="3561197at2"/>
<dbReference type="AlphaFoldDB" id="A0A4U2YSC4"/>
<protein>
    <submittedName>
        <fullName evidence="2">CoA transferase</fullName>
    </submittedName>
</protein>
<dbReference type="InterPro" id="IPR044855">
    <property type="entry name" value="CoA-Trfase_III_dom3_sf"/>
</dbReference>
<dbReference type="PANTHER" id="PTHR48228:SF5">
    <property type="entry name" value="ALPHA-METHYLACYL-COA RACEMASE"/>
    <property type="match status" value="1"/>
</dbReference>
<dbReference type="InterPro" id="IPR003673">
    <property type="entry name" value="CoA-Trfase_fam_III"/>
</dbReference>
<dbReference type="Gene3D" id="3.30.1540.10">
    <property type="entry name" value="formyl-coa transferase, domain 3"/>
    <property type="match status" value="1"/>
</dbReference>
<evidence type="ECO:0000256" key="1">
    <source>
        <dbReference type="SAM" id="MobiDB-lite"/>
    </source>
</evidence>
<name>A0A4U2YSC4_9ACTN</name>
<dbReference type="SUPFAM" id="SSF89796">
    <property type="entry name" value="CoA-transferase family III (CaiB/BaiF)"/>
    <property type="match status" value="1"/>
</dbReference>
<evidence type="ECO:0000313" key="3">
    <source>
        <dbReference type="Proteomes" id="UP000307808"/>
    </source>
</evidence>
<dbReference type="EMBL" id="SZPY01000001">
    <property type="protein sequence ID" value="TKI63675.1"/>
    <property type="molecule type" value="Genomic_DNA"/>
</dbReference>
<keyword evidence="3" id="KW-1185">Reference proteome</keyword>
<dbReference type="GO" id="GO:0016740">
    <property type="term" value="F:transferase activity"/>
    <property type="evidence" value="ECO:0007669"/>
    <property type="project" value="UniProtKB-KW"/>
</dbReference>
<keyword evidence="2" id="KW-0808">Transferase</keyword>
<reference evidence="2 3" key="1">
    <citation type="submission" date="2019-04" db="EMBL/GenBank/DDBJ databases">
        <authorList>
            <person name="Dong K."/>
        </authorList>
    </citation>
    <scope>NUCLEOTIDE SEQUENCE [LARGE SCALE GENOMIC DNA]</scope>
    <source>
        <strain evidence="3">dk3543</strain>
    </source>
</reference>
<evidence type="ECO:0000313" key="2">
    <source>
        <dbReference type="EMBL" id="TKI63675.1"/>
    </source>
</evidence>
<dbReference type="InterPro" id="IPR050509">
    <property type="entry name" value="CoA-transferase_III"/>
</dbReference>
<gene>
    <name evidence="2" type="ORF">FC770_00335</name>
</gene>
<organism evidence="2 3">
    <name type="scientific">Nocardioides jishulii</name>
    <dbReference type="NCBI Taxonomy" id="2575440"/>
    <lineage>
        <taxon>Bacteria</taxon>
        <taxon>Bacillati</taxon>
        <taxon>Actinomycetota</taxon>
        <taxon>Actinomycetes</taxon>
        <taxon>Propionibacteriales</taxon>
        <taxon>Nocardioidaceae</taxon>
        <taxon>Nocardioides</taxon>
    </lineage>
</organism>
<dbReference type="PANTHER" id="PTHR48228">
    <property type="entry name" value="SUCCINYL-COA--D-CITRAMALATE COA-TRANSFERASE"/>
    <property type="match status" value="1"/>
</dbReference>
<dbReference type="Pfam" id="PF02515">
    <property type="entry name" value="CoA_transf_3"/>
    <property type="match status" value="1"/>
</dbReference>